<sequence length="628" mass="70540">MKKYFLTILFALTSLLIYAQRSSDWSFSIEGKEKQIFTHAFTGISVLETTKFYYGIDPVNKKPLWKIKKDATNEALNTASNISDMAGADVGLSAFAKKSWDPIPNSPLVSIDQQIVNVSTGEILVPAGSYKEVLKSNFLSAAYSTILEVVTEDNQRKVYNIDLNTKKVAWQKDLGKYSTTSQLMNKTSSIPSVALVPKTTKNGDIIYKEKKELILFDGKTGQEKWRFICSPGSFFLNNAEDIVVVVEAPSGFKSTTSVNPKLSKKIIAVDLSNGKPLWKKSLKLDDNFRSAQNVNDEEFLVNYGSGINIFDFKTGEQRWKKGFKANNVKTINQKPNDELEVFYANKIMMVSAKDGDELWKKPIKFDMDEDIEGGVIKREYEQGILMVHGRGVGFYNKETGKKKWFAKVETDKVAFNNSKNIVAVLDKKKLYLFNPNKVEKKLEKLKLDIEKPKEMLGFEVLSNGYFLTGMQEYLRLDDKGNVLGQGYYKQLTSDRLLKAALTTTAMTTSVLGARGEVDDIEFGVFMSPENAEKVADISDSAFDALDKLKKESELHGTAETDGKNIYFMEGTKTEAGDLLQFVKVNKESGKEEDRMEVGSNRKVVYKIELKQGILFAVVDGKLCAYNLD</sequence>
<dbReference type="InterPro" id="IPR015943">
    <property type="entry name" value="WD40/YVTN_repeat-like_dom_sf"/>
</dbReference>
<feature type="domain" description="Pyrrolo-quinoline quinone repeat" evidence="2">
    <location>
        <begin position="211"/>
        <end position="430"/>
    </location>
</feature>
<keyword evidence="4" id="KW-1185">Reference proteome</keyword>
<reference evidence="3 4" key="1">
    <citation type="submission" date="2018-12" db="EMBL/GenBank/DDBJ databases">
        <title>Flammeovirga pectinis sp. nov., isolated from the gut of the Korean scallop, Patinopecten yessoensis.</title>
        <authorList>
            <person name="Bae J.-W."/>
            <person name="Jeong Y.-S."/>
            <person name="Kang W."/>
        </authorList>
    </citation>
    <scope>NUCLEOTIDE SEQUENCE [LARGE SCALE GENOMIC DNA]</scope>
    <source>
        <strain evidence="3 4">L12M1</strain>
    </source>
</reference>
<dbReference type="SUPFAM" id="SSF50998">
    <property type="entry name" value="Quinoprotein alcohol dehydrogenase-like"/>
    <property type="match status" value="1"/>
</dbReference>
<feature type="signal peptide" evidence="1">
    <location>
        <begin position="1"/>
        <end position="19"/>
    </location>
</feature>
<proteinExistence type="predicted"/>
<dbReference type="KEGG" id="fll:EI427_20295"/>
<name>A0A3S9P8H6_9BACT</name>
<keyword evidence="1" id="KW-0732">Signal</keyword>
<dbReference type="OrthoDB" id="1489043at2"/>
<dbReference type="Proteomes" id="UP000267268">
    <property type="component" value="Chromosome 1"/>
</dbReference>
<dbReference type="Gene3D" id="2.130.10.10">
    <property type="entry name" value="YVTN repeat-like/Quinoprotein amine dehydrogenase"/>
    <property type="match status" value="1"/>
</dbReference>
<dbReference type="AlphaFoldDB" id="A0A3S9P8H6"/>
<feature type="chain" id="PRO_5019380139" description="Pyrrolo-quinoline quinone repeat domain-containing protein" evidence="1">
    <location>
        <begin position="20"/>
        <end position="628"/>
    </location>
</feature>
<accession>A0A3S9P8H6</accession>
<dbReference type="InterPro" id="IPR011047">
    <property type="entry name" value="Quinoprotein_ADH-like_sf"/>
</dbReference>
<evidence type="ECO:0000313" key="3">
    <source>
        <dbReference type="EMBL" id="AZQ64464.1"/>
    </source>
</evidence>
<gene>
    <name evidence="3" type="ORF">EI427_20295</name>
</gene>
<evidence type="ECO:0000259" key="2">
    <source>
        <dbReference type="Pfam" id="PF13360"/>
    </source>
</evidence>
<organism evidence="3 4">
    <name type="scientific">Flammeovirga pectinis</name>
    <dbReference type="NCBI Taxonomy" id="2494373"/>
    <lineage>
        <taxon>Bacteria</taxon>
        <taxon>Pseudomonadati</taxon>
        <taxon>Bacteroidota</taxon>
        <taxon>Cytophagia</taxon>
        <taxon>Cytophagales</taxon>
        <taxon>Flammeovirgaceae</taxon>
        <taxon>Flammeovirga</taxon>
    </lineage>
</organism>
<dbReference type="RefSeq" id="WP_126618177.1">
    <property type="nucleotide sequence ID" value="NZ_CP034562.1"/>
</dbReference>
<dbReference type="InterPro" id="IPR002372">
    <property type="entry name" value="PQQ_rpt_dom"/>
</dbReference>
<dbReference type="PANTHER" id="PTHR34512:SF30">
    <property type="entry name" value="OUTER MEMBRANE PROTEIN ASSEMBLY FACTOR BAMB"/>
    <property type="match status" value="1"/>
</dbReference>
<dbReference type="PANTHER" id="PTHR34512">
    <property type="entry name" value="CELL SURFACE PROTEIN"/>
    <property type="match status" value="1"/>
</dbReference>
<evidence type="ECO:0000313" key="4">
    <source>
        <dbReference type="Proteomes" id="UP000267268"/>
    </source>
</evidence>
<evidence type="ECO:0000256" key="1">
    <source>
        <dbReference type="SAM" id="SignalP"/>
    </source>
</evidence>
<dbReference type="Pfam" id="PF13360">
    <property type="entry name" value="PQQ_2"/>
    <property type="match status" value="1"/>
</dbReference>
<protein>
    <recommendedName>
        <fullName evidence="2">Pyrrolo-quinoline quinone repeat domain-containing protein</fullName>
    </recommendedName>
</protein>
<dbReference type="EMBL" id="CP034562">
    <property type="protein sequence ID" value="AZQ64464.1"/>
    <property type="molecule type" value="Genomic_DNA"/>
</dbReference>